<gene>
    <name evidence="1" type="ORF">DLJ82_0274</name>
</gene>
<sequence length="433" mass="48718">MNEPATTDTSKAVDRPFSPWRFARTETSKKLITEAIADVERYEEHRKLRTRGRKGHDQETFELTVEAILCDLMHHTLYHRPDGIYVTRSNAVLGGRNRYRPRVYGKTFPDVLDRLAAPELGWIIQEIGDSDWRQGARRTSIRPGPKLLARLDTGGITFADLGLACVAEPIILKSEKADFWDEAHVIDYHDTEETSLFRREMRDINDWLRSADIDYGTYKGDTGPVPDTSDRDLRRIFTRGRFESGGRLFGGFWQGMSKESRFDRLVIDGEAIVELDYAQMGPRQLYGMAGAVPAASDLYAIPGFEDYRKGIKVVFNSMVFRHTPMRKMLRGSVGKFPEGARISQITDAIVRHHPAIAHLFFTGVGHQVQRQESQIMVGILLSLKSHGIVALPVHDAILVASSNAMLAKHVMGDVFEHHVGLPGLVDVSSTYVG</sequence>
<dbReference type="Proteomes" id="UP000251166">
    <property type="component" value="Chromosome"/>
</dbReference>
<evidence type="ECO:0000313" key="1">
    <source>
        <dbReference type="EMBL" id="AXA37894.1"/>
    </source>
</evidence>
<evidence type="ECO:0008006" key="3">
    <source>
        <dbReference type="Google" id="ProtNLM"/>
    </source>
</evidence>
<dbReference type="EMBL" id="CP030760">
    <property type="protein sequence ID" value="AXA37894.1"/>
    <property type="molecule type" value="Genomic_DNA"/>
</dbReference>
<dbReference type="AlphaFoldDB" id="A0A2Z4Y9M1"/>
<name>A0A2Z4Y9M1_RHILE</name>
<evidence type="ECO:0000313" key="2">
    <source>
        <dbReference type="Proteomes" id="UP000251166"/>
    </source>
</evidence>
<accession>A0A2Z4Y9M1</accession>
<dbReference type="RefSeq" id="WP_112902724.1">
    <property type="nucleotide sequence ID" value="NZ_CP030760.1"/>
</dbReference>
<reference evidence="1 2" key="1">
    <citation type="submission" date="2018-07" db="EMBL/GenBank/DDBJ databases">
        <title>Rhizobium leguminosarum strain:ATCC 14479 Genome sequencing and assembly.</title>
        <authorList>
            <person name="Chakraborty R."/>
        </authorList>
    </citation>
    <scope>NUCLEOTIDE SEQUENCE [LARGE SCALE GENOMIC DNA]</scope>
    <source>
        <strain evidence="1 2">ATCC 14479</strain>
    </source>
</reference>
<proteinExistence type="predicted"/>
<protein>
    <recommendedName>
        <fullName evidence="3">DNA-directed DNA polymerase family A palm domain-containing protein</fullName>
    </recommendedName>
</protein>
<organism evidence="1 2">
    <name type="scientific">Rhizobium leguminosarum</name>
    <dbReference type="NCBI Taxonomy" id="384"/>
    <lineage>
        <taxon>Bacteria</taxon>
        <taxon>Pseudomonadati</taxon>
        <taxon>Pseudomonadota</taxon>
        <taxon>Alphaproteobacteria</taxon>
        <taxon>Hyphomicrobiales</taxon>
        <taxon>Rhizobiaceae</taxon>
        <taxon>Rhizobium/Agrobacterium group</taxon>
        <taxon>Rhizobium</taxon>
    </lineage>
</organism>